<comment type="subcellular location">
    <subcellularLocation>
        <location evidence="1 3">Nucleus</location>
        <location evidence="1 3">Nucleolus</location>
    </subcellularLocation>
</comment>
<dbReference type="EMBL" id="JAEFCI010001902">
    <property type="protein sequence ID" value="KAG5462607.1"/>
    <property type="molecule type" value="Genomic_DNA"/>
</dbReference>
<evidence type="ECO:0000256" key="3">
    <source>
        <dbReference type="RuleBase" id="RU367086"/>
    </source>
</evidence>
<proteinExistence type="inferred from homology"/>
<dbReference type="PANTHER" id="PTHR12728">
    <property type="entry name" value="BRIX DOMAIN CONTAINING PROTEIN"/>
    <property type="match status" value="1"/>
</dbReference>
<organism evidence="5 6">
    <name type="scientific">Olpidium bornovanus</name>
    <dbReference type="NCBI Taxonomy" id="278681"/>
    <lineage>
        <taxon>Eukaryota</taxon>
        <taxon>Fungi</taxon>
        <taxon>Fungi incertae sedis</taxon>
        <taxon>Olpidiomycota</taxon>
        <taxon>Olpidiomycotina</taxon>
        <taxon>Olpidiomycetes</taxon>
        <taxon>Olpidiales</taxon>
        <taxon>Olpidiaceae</taxon>
        <taxon>Olpidium</taxon>
    </lineage>
</organism>
<dbReference type="OrthoDB" id="407658at2759"/>
<feature type="region of interest" description="Disordered" evidence="4">
    <location>
        <begin position="72"/>
        <end position="91"/>
    </location>
</feature>
<evidence type="ECO:0000313" key="5">
    <source>
        <dbReference type="EMBL" id="KAG5462607.1"/>
    </source>
</evidence>
<dbReference type="PANTHER" id="PTHR12728:SF0">
    <property type="entry name" value="RIBOSOME PRODUCTION FACTOR 2 HOMOLOG"/>
    <property type="match status" value="1"/>
</dbReference>
<dbReference type="GO" id="GO:0019843">
    <property type="term" value="F:rRNA binding"/>
    <property type="evidence" value="ECO:0007669"/>
    <property type="project" value="UniProtKB-UniRule"/>
</dbReference>
<evidence type="ECO:0000256" key="2">
    <source>
        <dbReference type="ARBA" id="ARBA00023242"/>
    </source>
</evidence>
<protein>
    <recommendedName>
        <fullName evidence="3">Ribosome production factor 2 homolog</fullName>
    </recommendedName>
    <alternativeName>
        <fullName evidence="3">Ribosome biogenesis protein RPF2 homolog</fullName>
    </alternativeName>
</protein>
<dbReference type="Proteomes" id="UP000673691">
    <property type="component" value="Unassembled WGS sequence"/>
</dbReference>
<sequence>KKKKKKKRKKKSCCALCTLFPVFACDGRVVVRCDRPVVAAPVRRLRVAHSAAGGGLLPTVFATLLRTYPNHLRSSRPKNARSKRAMEKRAPKVEENPKVALFLRGTTTSEIVRTAMSDLSLLKKPFAVNFTKKNELRPFEDKRPHNLVIGRTYDAQVLDMVELGIEGCASMRDFKVRFGKGDGPASQSKTLKLVSPAIRRE</sequence>
<dbReference type="GO" id="GO:0000463">
    <property type="term" value="P:maturation of LSU-rRNA from tricistronic rRNA transcript (SSU-rRNA, 5.8S rRNA, LSU-rRNA)"/>
    <property type="evidence" value="ECO:0007669"/>
    <property type="project" value="TreeGrafter"/>
</dbReference>
<name>A0A8H8DLV3_9FUNG</name>
<feature type="non-terminal residue" evidence="5">
    <location>
        <position position="1"/>
    </location>
</feature>
<dbReference type="GO" id="GO:0000027">
    <property type="term" value="P:ribosomal large subunit assembly"/>
    <property type="evidence" value="ECO:0007669"/>
    <property type="project" value="InterPro"/>
</dbReference>
<evidence type="ECO:0000256" key="1">
    <source>
        <dbReference type="ARBA" id="ARBA00004604"/>
    </source>
</evidence>
<gene>
    <name evidence="5" type="ORF">BJ554DRAFT_4443</name>
</gene>
<dbReference type="GO" id="GO:0005730">
    <property type="term" value="C:nucleolus"/>
    <property type="evidence" value="ECO:0007669"/>
    <property type="project" value="UniProtKB-SubCell"/>
</dbReference>
<keyword evidence="6" id="KW-1185">Reference proteome</keyword>
<comment type="caution">
    <text evidence="5">The sequence shown here is derived from an EMBL/GenBank/DDBJ whole genome shotgun (WGS) entry which is preliminary data.</text>
</comment>
<dbReference type="InterPro" id="IPR039770">
    <property type="entry name" value="Rpf2"/>
</dbReference>
<accession>A0A8H8DLV3</accession>
<dbReference type="AlphaFoldDB" id="A0A8H8DLV3"/>
<reference evidence="5 6" key="1">
    <citation type="journal article" name="Sci. Rep.">
        <title>Genome-scale phylogenetic analyses confirm Olpidium as the closest living zoosporic fungus to the non-flagellated, terrestrial fungi.</title>
        <authorList>
            <person name="Chang Y."/>
            <person name="Rochon D."/>
            <person name="Sekimoto S."/>
            <person name="Wang Y."/>
            <person name="Chovatia M."/>
            <person name="Sandor L."/>
            <person name="Salamov A."/>
            <person name="Grigoriev I.V."/>
            <person name="Stajich J.E."/>
            <person name="Spatafora J.W."/>
        </authorList>
    </citation>
    <scope>NUCLEOTIDE SEQUENCE [LARGE SCALE GENOMIC DNA]</scope>
    <source>
        <strain evidence="5">S191</strain>
    </source>
</reference>
<comment type="similarity">
    <text evidence="3">Belongs to the RPF2 family.</text>
</comment>
<keyword evidence="2 3" id="KW-0539">Nucleus</keyword>
<evidence type="ECO:0000256" key="4">
    <source>
        <dbReference type="SAM" id="MobiDB-lite"/>
    </source>
</evidence>
<feature type="compositionally biased region" description="Basic residues" evidence="4">
    <location>
        <begin position="73"/>
        <end position="83"/>
    </location>
</feature>
<evidence type="ECO:0000313" key="6">
    <source>
        <dbReference type="Proteomes" id="UP000673691"/>
    </source>
</evidence>